<feature type="compositionally biased region" description="Pro residues" evidence="1">
    <location>
        <begin position="115"/>
        <end position="124"/>
    </location>
</feature>
<keyword evidence="3" id="KW-1185">Reference proteome</keyword>
<evidence type="ECO:0000256" key="1">
    <source>
        <dbReference type="SAM" id="MobiDB-lite"/>
    </source>
</evidence>
<feature type="region of interest" description="Disordered" evidence="1">
    <location>
        <begin position="1"/>
        <end position="29"/>
    </location>
</feature>
<organism evidence="2 3">
    <name type="scientific">Tupaia chinensis</name>
    <name type="common">Chinese tree shrew</name>
    <name type="synonym">Tupaia belangeri chinensis</name>
    <dbReference type="NCBI Taxonomy" id="246437"/>
    <lineage>
        <taxon>Eukaryota</taxon>
        <taxon>Metazoa</taxon>
        <taxon>Chordata</taxon>
        <taxon>Craniata</taxon>
        <taxon>Vertebrata</taxon>
        <taxon>Euteleostomi</taxon>
        <taxon>Mammalia</taxon>
        <taxon>Eutheria</taxon>
        <taxon>Euarchontoglires</taxon>
        <taxon>Scandentia</taxon>
        <taxon>Tupaiidae</taxon>
        <taxon>Tupaia</taxon>
    </lineage>
</organism>
<accession>L9JHK5</accession>
<dbReference type="Proteomes" id="UP000011518">
    <property type="component" value="Unassembled WGS sequence"/>
</dbReference>
<name>L9JHK5_TUPCH</name>
<protein>
    <submittedName>
        <fullName evidence="2">Uncharacterized protein</fullName>
    </submittedName>
</protein>
<dbReference type="EMBL" id="KB320988">
    <property type="protein sequence ID" value="ELW49848.1"/>
    <property type="molecule type" value="Genomic_DNA"/>
</dbReference>
<reference evidence="3" key="1">
    <citation type="submission" date="2012-07" db="EMBL/GenBank/DDBJ databases">
        <title>Genome of the Chinese tree shrew, a rising model animal genetically related to primates.</title>
        <authorList>
            <person name="Zhang G."/>
            <person name="Fan Y."/>
            <person name="Yao Y."/>
            <person name="Huang Z."/>
        </authorList>
    </citation>
    <scope>NUCLEOTIDE SEQUENCE [LARGE SCALE GENOMIC DNA]</scope>
</reference>
<feature type="region of interest" description="Disordered" evidence="1">
    <location>
        <begin position="115"/>
        <end position="148"/>
    </location>
</feature>
<gene>
    <name evidence="2" type="ORF">TREES_T100012208</name>
</gene>
<reference evidence="3" key="2">
    <citation type="journal article" date="2013" name="Nat. Commun.">
        <title>Genome of the Chinese tree shrew.</title>
        <authorList>
            <person name="Fan Y."/>
            <person name="Huang Z.Y."/>
            <person name="Cao C.C."/>
            <person name="Chen C.S."/>
            <person name="Chen Y.X."/>
            <person name="Fan D.D."/>
            <person name="He J."/>
            <person name="Hou H.L."/>
            <person name="Hu L."/>
            <person name="Hu X.T."/>
            <person name="Jiang X.T."/>
            <person name="Lai R."/>
            <person name="Lang Y.S."/>
            <person name="Liang B."/>
            <person name="Liao S.G."/>
            <person name="Mu D."/>
            <person name="Ma Y.Y."/>
            <person name="Niu Y.Y."/>
            <person name="Sun X.Q."/>
            <person name="Xia J.Q."/>
            <person name="Xiao J."/>
            <person name="Xiong Z.Q."/>
            <person name="Xu L."/>
            <person name="Yang L."/>
            <person name="Zhang Y."/>
            <person name="Zhao W."/>
            <person name="Zhao X.D."/>
            <person name="Zheng Y.T."/>
            <person name="Zhou J.M."/>
            <person name="Zhu Y.B."/>
            <person name="Zhang G.J."/>
            <person name="Wang J."/>
            <person name="Yao Y.G."/>
        </authorList>
    </citation>
    <scope>NUCLEOTIDE SEQUENCE [LARGE SCALE GENOMIC DNA]</scope>
</reference>
<dbReference type="InParanoid" id="L9JHK5"/>
<sequence length="167" mass="18295">MEVRRETSRMGAKATVAGPSSHPQTQPQSLEQYLVFSKYPTILQFQRQYSRGAPPGALAEEGGCEHLDDISAESGSGAAARQVGVRLDARGAEREAIPPGSQFCFSRRIRCPFSRPQPSPPPWLPTLRASSLAASPRQRAPSTFRRTPPFFTALERLQASARLQSCQ</sequence>
<evidence type="ECO:0000313" key="3">
    <source>
        <dbReference type="Proteomes" id="UP000011518"/>
    </source>
</evidence>
<dbReference type="AlphaFoldDB" id="L9JHK5"/>
<evidence type="ECO:0000313" key="2">
    <source>
        <dbReference type="EMBL" id="ELW49848.1"/>
    </source>
</evidence>
<proteinExistence type="predicted"/>